<accession>A0ABR1FJA4</accession>
<keyword evidence="3" id="KW-0325">Glycoprotein</keyword>
<dbReference type="InterPro" id="IPR000917">
    <property type="entry name" value="Sulfatase_N"/>
</dbReference>
<dbReference type="Pfam" id="PF00884">
    <property type="entry name" value="Sulfatase"/>
    <property type="match status" value="1"/>
</dbReference>
<dbReference type="Gene3D" id="3.40.720.10">
    <property type="entry name" value="Alkaline Phosphatase, subunit A"/>
    <property type="match status" value="1"/>
</dbReference>
<evidence type="ECO:0000313" key="6">
    <source>
        <dbReference type="Proteomes" id="UP001363151"/>
    </source>
</evidence>
<dbReference type="InterPro" id="IPR047115">
    <property type="entry name" value="ARSB"/>
</dbReference>
<dbReference type="GO" id="GO:0016787">
    <property type="term" value="F:hydrolase activity"/>
    <property type="evidence" value="ECO:0007669"/>
    <property type="project" value="UniProtKB-KW"/>
</dbReference>
<proteinExistence type="predicted"/>
<feature type="domain" description="Sulfatase N-terminal" evidence="4">
    <location>
        <begin position="63"/>
        <end position="411"/>
    </location>
</feature>
<evidence type="ECO:0000313" key="5">
    <source>
        <dbReference type="EMBL" id="KAK7231929.1"/>
    </source>
</evidence>
<reference evidence="5 6" key="1">
    <citation type="submission" date="2024-03" db="EMBL/GenBank/DDBJ databases">
        <title>Aureococcus anophagefferens CCMP1851 and Kratosvirus quantuckense: Draft genome of a second virus-susceptible host strain in the model system.</title>
        <authorList>
            <person name="Chase E."/>
            <person name="Truchon A.R."/>
            <person name="Schepens W."/>
            <person name="Wilhelm S.W."/>
        </authorList>
    </citation>
    <scope>NUCLEOTIDE SEQUENCE [LARGE SCALE GENOMIC DNA]</scope>
    <source>
        <strain evidence="5 6">CCMP1851</strain>
    </source>
</reference>
<comment type="caution">
    <text evidence="5">The sequence shown here is derived from an EMBL/GenBank/DDBJ whole genome shotgun (WGS) entry which is preliminary data.</text>
</comment>
<keyword evidence="5" id="KW-0378">Hydrolase</keyword>
<dbReference type="InterPro" id="IPR017850">
    <property type="entry name" value="Alkaline_phosphatase_core_sf"/>
</dbReference>
<keyword evidence="6" id="KW-1185">Reference proteome</keyword>
<dbReference type="PANTHER" id="PTHR10342">
    <property type="entry name" value="ARYLSULFATASE"/>
    <property type="match status" value="1"/>
</dbReference>
<dbReference type="EMBL" id="JBBJCI010000372">
    <property type="protein sequence ID" value="KAK7231929.1"/>
    <property type="molecule type" value="Genomic_DNA"/>
</dbReference>
<evidence type="ECO:0000256" key="2">
    <source>
        <dbReference type="ARBA" id="ARBA00022837"/>
    </source>
</evidence>
<organism evidence="5 6">
    <name type="scientific">Aureococcus anophagefferens</name>
    <name type="common">Harmful bloom alga</name>
    <dbReference type="NCBI Taxonomy" id="44056"/>
    <lineage>
        <taxon>Eukaryota</taxon>
        <taxon>Sar</taxon>
        <taxon>Stramenopiles</taxon>
        <taxon>Ochrophyta</taxon>
        <taxon>Pelagophyceae</taxon>
        <taxon>Pelagomonadales</taxon>
        <taxon>Pelagomonadaceae</taxon>
        <taxon>Aureococcus</taxon>
    </lineage>
</organism>
<sequence length="575" mass="62330">MARGLARWAGAAAVATIFAAAGLAVVLTNGRASAPLAMSAVEAPRVEEKAARVSVTANEGGAPDIVHIVLDDIGMNDLWHSSDLPASVMTNIKALQEGGVELSNYYGQSFCTPARAALMSGKFIHRTGFAGADVHGAVTYEITAWSNFSLARSTEHVFMSETLKAAGYENHGVGKWNLGHCNSALLPTSRGFDSWLGYFGAGIGYTSHLVEATSQAPNVFSYGGVKYMLRDMVRCDATSGVCKAATDEAGVYSTTLITRESVARVKGMANTSSPTYVYASYHGVHDDYGVNDTQSEVPPAVMLAINEATTMVRRKNFAVGMYFVDEGVGALARALATHSTDYVIVLHADNGGSPCGSHCDSNNHPYRGTKFYDFEGAVKLPSLVYSPRLAARAGTSYNGLMHHVDWLATFATGLAGVAITDDTVDSLDHWKAIHAGNYSDYAVRDTVAFSLGATEATLRFQQYKYMKARSNSSWYDVDREIVNEIFLCMNSGEDYFLFDVETDPYERHNLFYNPAYAETVQMLDAMYMDLYATQHVERTNPVAEPMDAATKAAFIDSTPAKEQVKYVLPWGCDLS</sequence>
<keyword evidence="2" id="KW-0106">Calcium</keyword>
<name>A0ABR1FJA4_AURAN</name>
<gene>
    <name evidence="5" type="ORF">SO694_00083035</name>
</gene>
<evidence type="ECO:0000259" key="4">
    <source>
        <dbReference type="Pfam" id="PF00884"/>
    </source>
</evidence>
<dbReference type="PANTHER" id="PTHR10342:SF274">
    <property type="entry name" value="ARYLSULFATASE B"/>
    <property type="match status" value="1"/>
</dbReference>
<evidence type="ECO:0000256" key="1">
    <source>
        <dbReference type="ARBA" id="ARBA00022723"/>
    </source>
</evidence>
<dbReference type="Gene3D" id="3.30.1120.10">
    <property type="match status" value="1"/>
</dbReference>
<protein>
    <submittedName>
        <fullName evidence="5">Sulfuric ester hydrolase</fullName>
    </submittedName>
</protein>
<evidence type="ECO:0000256" key="3">
    <source>
        <dbReference type="ARBA" id="ARBA00023180"/>
    </source>
</evidence>
<dbReference type="SUPFAM" id="SSF53649">
    <property type="entry name" value="Alkaline phosphatase-like"/>
    <property type="match status" value="1"/>
</dbReference>
<dbReference type="Proteomes" id="UP001363151">
    <property type="component" value="Unassembled WGS sequence"/>
</dbReference>
<keyword evidence="1" id="KW-0479">Metal-binding</keyword>